<keyword evidence="2" id="KW-0285">Flavoprotein</keyword>
<organism evidence="6 7">
    <name type="scientific">Puccinia sorghi</name>
    <dbReference type="NCBI Taxonomy" id="27349"/>
    <lineage>
        <taxon>Eukaryota</taxon>
        <taxon>Fungi</taxon>
        <taxon>Dikarya</taxon>
        <taxon>Basidiomycota</taxon>
        <taxon>Pucciniomycotina</taxon>
        <taxon>Pucciniomycetes</taxon>
        <taxon>Pucciniales</taxon>
        <taxon>Pucciniaceae</taxon>
        <taxon>Puccinia</taxon>
    </lineage>
</organism>
<gene>
    <name evidence="6" type="ORF">VP01_3125g1</name>
</gene>
<dbReference type="STRING" id="27349.A0A0L6UZ64"/>
<dbReference type="PANTHER" id="PTHR43656:SF2">
    <property type="entry name" value="BINDING OXIDOREDUCTASE, PUTATIVE (AFU_ORTHOLOGUE AFUA_2G08260)-RELATED"/>
    <property type="match status" value="1"/>
</dbReference>
<comment type="similarity">
    <text evidence="1">Belongs to the NADH:flavin oxidoreductase/NADH oxidase family.</text>
</comment>
<dbReference type="InterPro" id="IPR001155">
    <property type="entry name" value="OxRdtase_FMN_N"/>
</dbReference>
<dbReference type="GO" id="GO:0010181">
    <property type="term" value="F:FMN binding"/>
    <property type="evidence" value="ECO:0007669"/>
    <property type="project" value="InterPro"/>
</dbReference>
<evidence type="ECO:0000256" key="1">
    <source>
        <dbReference type="ARBA" id="ARBA00005979"/>
    </source>
</evidence>
<dbReference type="InterPro" id="IPR051799">
    <property type="entry name" value="NADH_flavin_oxidoreductase"/>
</dbReference>
<evidence type="ECO:0000256" key="3">
    <source>
        <dbReference type="ARBA" id="ARBA00022643"/>
    </source>
</evidence>
<dbReference type="OrthoDB" id="1663137at2759"/>
<feature type="domain" description="NADH:flavin oxidoreductase/NADH oxidase N-terminal" evidence="5">
    <location>
        <begin position="22"/>
        <end position="240"/>
    </location>
</feature>
<dbReference type="GO" id="GO:0016491">
    <property type="term" value="F:oxidoreductase activity"/>
    <property type="evidence" value="ECO:0007669"/>
    <property type="project" value="UniProtKB-KW"/>
</dbReference>
<reference evidence="6 7" key="1">
    <citation type="submission" date="2015-08" db="EMBL/GenBank/DDBJ databases">
        <title>Next Generation Sequencing and Analysis of the Genome of Puccinia sorghi L Schw, the Causal Agent of Maize Common Rust.</title>
        <authorList>
            <person name="Rochi L."/>
            <person name="Burguener G."/>
            <person name="Darino M."/>
            <person name="Turjanski A."/>
            <person name="Kreff E."/>
            <person name="Dieguez M.J."/>
            <person name="Sacco F."/>
        </authorList>
    </citation>
    <scope>NUCLEOTIDE SEQUENCE [LARGE SCALE GENOMIC DNA]</scope>
    <source>
        <strain evidence="6 7">RO10H11247</strain>
    </source>
</reference>
<sequence length="512" mass="56435">MEPSDEQNINAINQPVRLPCGLELPNRLVKAAMAPCFSIDGQPSSHHHRLYRQWSRDRFGLLITENVQVCPRHLASPGDVTIQEKDNKEVPTGWEEWARVCRGTPTLVQLSHAGLQSPRGCGRPLAEPSVAPSAGRLSLGTRLIDRLAAGALFNYSREASVHDISRIVELFRSAALFCHSVGFQGSECFMPIIGSHTGSHGFLLSAFLSPKTNRRQDEYGMSNLNRLRILFEIIDAIRSTEGGVTMEEALSNIKMIVSHGGIDLIEISGGTYSNFRKLYQSPSTVQLKREKLIILRCHQATSKVDVVLSEAKSGKKSEEGEAYYTSFTKEAVRDIRKVAKETGQPSPALMHTGGFRSRRGMATAITQQETDLIGLGRPACLDPSLCAKILDPLLPHFSCPDPPVPGVALWNLLIPVRIIGAGFKTVWSVHRSPHVKGKTIKTILKLDFFRLVFVVFRYTWQLHLMADYQPPDLGCSALGSLRVLLPLGKMQVGAAFMGSVMGAALLAWHWTS</sequence>
<name>A0A0L6UZ64_9BASI</name>
<proteinExistence type="inferred from homology"/>
<dbReference type="Gene3D" id="3.20.20.70">
    <property type="entry name" value="Aldolase class I"/>
    <property type="match status" value="1"/>
</dbReference>
<dbReference type="InterPro" id="IPR013785">
    <property type="entry name" value="Aldolase_TIM"/>
</dbReference>
<evidence type="ECO:0000313" key="6">
    <source>
        <dbReference type="EMBL" id="KNZ53828.1"/>
    </source>
</evidence>
<evidence type="ECO:0000256" key="4">
    <source>
        <dbReference type="ARBA" id="ARBA00023002"/>
    </source>
</evidence>
<keyword evidence="7" id="KW-1185">Reference proteome</keyword>
<dbReference type="Proteomes" id="UP000037035">
    <property type="component" value="Unassembled WGS sequence"/>
</dbReference>
<evidence type="ECO:0000259" key="5">
    <source>
        <dbReference type="Pfam" id="PF00724"/>
    </source>
</evidence>
<accession>A0A0L6UZ64</accession>
<dbReference type="PANTHER" id="PTHR43656">
    <property type="entry name" value="BINDING OXIDOREDUCTASE, PUTATIVE (AFU_ORTHOLOGUE AFUA_2G08260)-RELATED"/>
    <property type="match status" value="1"/>
</dbReference>
<protein>
    <recommendedName>
        <fullName evidence="5">NADH:flavin oxidoreductase/NADH oxidase N-terminal domain-containing protein</fullName>
    </recommendedName>
</protein>
<evidence type="ECO:0000256" key="2">
    <source>
        <dbReference type="ARBA" id="ARBA00022630"/>
    </source>
</evidence>
<keyword evidence="3" id="KW-0288">FMN</keyword>
<dbReference type="SUPFAM" id="SSF51395">
    <property type="entry name" value="FMN-linked oxidoreductases"/>
    <property type="match status" value="1"/>
</dbReference>
<dbReference type="VEuPathDB" id="FungiDB:VP01_3125g1"/>
<dbReference type="Pfam" id="PF00724">
    <property type="entry name" value="Oxidored_FMN"/>
    <property type="match status" value="1"/>
</dbReference>
<evidence type="ECO:0000313" key="7">
    <source>
        <dbReference type="Proteomes" id="UP000037035"/>
    </source>
</evidence>
<keyword evidence="4" id="KW-0560">Oxidoreductase</keyword>
<dbReference type="EMBL" id="LAVV01008086">
    <property type="protein sequence ID" value="KNZ53828.1"/>
    <property type="molecule type" value="Genomic_DNA"/>
</dbReference>
<dbReference type="AlphaFoldDB" id="A0A0L6UZ64"/>
<comment type="caution">
    <text evidence="6">The sequence shown here is derived from an EMBL/GenBank/DDBJ whole genome shotgun (WGS) entry which is preliminary data.</text>
</comment>